<feature type="region of interest" description="Disordered" evidence="1">
    <location>
        <begin position="213"/>
        <end position="267"/>
    </location>
</feature>
<proteinExistence type="predicted"/>
<comment type="caution">
    <text evidence="2">The sequence shown here is derived from an EMBL/GenBank/DDBJ whole genome shotgun (WGS) entry which is preliminary data.</text>
</comment>
<organism evidence="2 3">
    <name type="scientific">Zizania palustris</name>
    <name type="common">Northern wild rice</name>
    <dbReference type="NCBI Taxonomy" id="103762"/>
    <lineage>
        <taxon>Eukaryota</taxon>
        <taxon>Viridiplantae</taxon>
        <taxon>Streptophyta</taxon>
        <taxon>Embryophyta</taxon>
        <taxon>Tracheophyta</taxon>
        <taxon>Spermatophyta</taxon>
        <taxon>Magnoliopsida</taxon>
        <taxon>Liliopsida</taxon>
        <taxon>Poales</taxon>
        <taxon>Poaceae</taxon>
        <taxon>BOP clade</taxon>
        <taxon>Oryzoideae</taxon>
        <taxon>Oryzeae</taxon>
        <taxon>Zizaniinae</taxon>
        <taxon>Zizania</taxon>
    </lineage>
</organism>
<dbReference type="EMBL" id="JAAALK010000085">
    <property type="protein sequence ID" value="KAG8083405.1"/>
    <property type="molecule type" value="Genomic_DNA"/>
</dbReference>
<keyword evidence="3" id="KW-1185">Reference proteome</keyword>
<accession>A0A8J5SYK3</accession>
<reference evidence="2" key="1">
    <citation type="journal article" date="2021" name="bioRxiv">
        <title>Whole Genome Assembly and Annotation of Northern Wild Rice, Zizania palustris L., Supports a Whole Genome Duplication in the Zizania Genus.</title>
        <authorList>
            <person name="Haas M."/>
            <person name="Kono T."/>
            <person name="Macchietto M."/>
            <person name="Millas R."/>
            <person name="McGilp L."/>
            <person name="Shao M."/>
            <person name="Duquette J."/>
            <person name="Hirsch C.N."/>
            <person name="Kimball J."/>
        </authorList>
    </citation>
    <scope>NUCLEOTIDE SEQUENCE</scope>
    <source>
        <tissue evidence="2">Fresh leaf tissue</tissue>
    </source>
</reference>
<reference evidence="2" key="2">
    <citation type="submission" date="2021-02" db="EMBL/GenBank/DDBJ databases">
        <authorList>
            <person name="Kimball J.A."/>
            <person name="Haas M.W."/>
            <person name="Macchietto M."/>
            <person name="Kono T."/>
            <person name="Duquette J."/>
            <person name="Shao M."/>
        </authorList>
    </citation>
    <scope>NUCLEOTIDE SEQUENCE</scope>
    <source>
        <tissue evidence="2">Fresh leaf tissue</tissue>
    </source>
</reference>
<evidence type="ECO:0000256" key="1">
    <source>
        <dbReference type="SAM" id="MobiDB-lite"/>
    </source>
</evidence>
<evidence type="ECO:0000313" key="3">
    <source>
        <dbReference type="Proteomes" id="UP000729402"/>
    </source>
</evidence>
<dbReference type="AlphaFoldDB" id="A0A8J5SYK3"/>
<sequence>MAEAPQDILTPKPHLWSTTLRSPSFVQGLRMKHSMSTPSQCLSPSTLLDEPHLDHAFDAPRLLGPSSGHLRVSPSGAHFELLPSAEDLIPRLRSHSIRSTFEVPRLRGLVSEYLQPELHSALSAFTWHASTRGPTRTTFAATVTELPAPLASSLPLDPGLLDKIHRKPISSVAQLMMYYEEYARSEEGQLRRHATITPIWATEAKTHNARAPFLTPHRRPHSSHRSPSPEPSSILNDRTIVTADATPTSSTPPSPQKTARTPIADEDPNAFAAPARRWPQPNDLRHPQRYHHVPITVSFPFLGSNRTTVAHRRC</sequence>
<dbReference type="Proteomes" id="UP000729402">
    <property type="component" value="Unassembled WGS sequence"/>
</dbReference>
<gene>
    <name evidence="2" type="ORF">GUJ93_ZPchr0015g6739</name>
</gene>
<protein>
    <submittedName>
        <fullName evidence="2">Uncharacterized protein</fullName>
    </submittedName>
</protein>
<evidence type="ECO:0000313" key="2">
    <source>
        <dbReference type="EMBL" id="KAG8083405.1"/>
    </source>
</evidence>
<name>A0A8J5SYK3_ZIZPA</name>